<dbReference type="SUPFAM" id="SSF48008">
    <property type="entry name" value="GntR ligand-binding domain-like"/>
    <property type="match status" value="1"/>
</dbReference>
<dbReference type="PRINTS" id="PR00035">
    <property type="entry name" value="HTHGNTR"/>
</dbReference>
<keyword evidence="6" id="KW-1185">Reference proteome</keyword>
<dbReference type="InterPro" id="IPR011711">
    <property type="entry name" value="GntR_C"/>
</dbReference>
<keyword evidence="2" id="KW-0238">DNA-binding</keyword>
<dbReference type="Proteomes" id="UP000202485">
    <property type="component" value="Unassembled WGS sequence"/>
</dbReference>
<evidence type="ECO:0000256" key="3">
    <source>
        <dbReference type="ARBA" id="ARBA00023163"/>
    </source>
</evidence>
<dbReference type="Pfam" id="PF07729">
    <property type="entry name" value="FCD"/>
    <property type="match status" value="1"/>
</dbReference>
<evidence type="ECO:0000256" key="1">
    <source>
        <dbReference type="ARBA" id="ARBA00023015"/>
    </source>
</evidence>
<dbReference type="GO" id="GO:0003700">
    <property type="term" value="F:DNA-binding transcription factor activity"/>
    <property type="evidence" value="ECO:0007669"/>
    <property type="project" value="InterPro"/>
</dbReference>
<dbReference type="InterPro" id="IPR000524">
    <property type="entry name" value="Tscrpt_reg_HTH_GntR"/>
</dbReference>
<dbReference type="SUPFAM" id="SSF46785">
    <property type="entry name" value="Winged helix' DNA-binding domain"/>
    <property type="match status" value="1"/>
</dbReference>
<keyword evidence="1" id="KW-0805">Transcription regulation</keyword>
<dbReference type="RefSeq" id="WP_093963216.1">
    <property type="nucleotide sequence ID" value="NZ_FXYG01000002.1"/>
</dbReference>
<dbReference type="Gene3D" id="1.10.10.10">
    <property type="entry name" value="Winged helix-like DNA-binding domain superfamily/Winged helix DNA-binding domain"/>
    <property type="match status" value="1"/>
</dbReference>
<dbReference type="EMBL" id="FXYG01000002">
    <property type="protein sequence ID" value="SMX40409.1"/>
    <property type="molecule type" value="Genomic_DNA"/>
</dbReference>
<dbReference type="Pfam" id="PF00392">
    <property type="entry name" value="GntR"/>
    <property type="match status" value="1"/>
</dbReference>
<dbReference type="InterPro" id="IPR036388">
    <property type="entry name" value="WH-like_DNA-bd_sf"/>
</dbReference>
<accession>A0A238KC42</accession>
<dbReference type="InterPro" id="IPR036390">
    <property type="entry name" value="WH_DNA-bd_sf"/>
</dbReference>
<dbReference type="PANTHER" id="PTHR43537:SF24">
    <property type="entry name" value="GLUCONATE OPERON TRANSCRIPTIONAL REPRESSOR"/>
    <property type="match status" value="1"/>
</dbReference>
<dbReference type="AlphaFoldDB" id="A0A238KC42"/>
<evidence type="ECO:0000313" key="6">
    <source>
        <dbReference type="Proteomes" id="UP000202485"/>
    </source>
</evidence>
<dbReference type="Gene3D" id="1.20.120.530">
    <property type="entry name" value="GntR ligand-binding domain-like"/>
    <property type="match status" value="1"/>
</dbReference>
<evidence type="ECO:0000313" key="5">
    <source>
        <dbReference type="EMBL" id="SMX40409.1"/>
    </source>
</evidence>
<dbReference type="OrthoDB" id="8155773at2"/>
<reference evidence="6" key="1">
    <citation type="submission" date="2017-05" db="EMBL/GenBank/DDBJ databases">
        <authorList>
            <person name="Rodrigo-Torres L."/>
            <person name="Arahal R. D."/>
            <person name="Lucena T."/>
        </authorList>
    </citation>
    <scope>NUCLEOTIDE SEQUENCE [LARGE SCALE GENOMIC DNA]</scope>
    <source>
        <strain evidence="6">CECT 8715</strain>
    </source>
</reference>
<name>A0A238KC42_9RHOB</name>
<organism evidence="5 6">
    <name type="scientific">Ruegeria arenilitoris</name>
    <dbReference type="NCBI Taxonomy" id="1173585"/>
    <lineage>
        <taxon>Bacteria</taxon>
        <taxon>Pseudomonadati</taxon>
        <taxon>Pseudomonadota</taxon>
        <taxon>Alphaproteobacteria</taxon>
        <taxon>Rhodobacterales</taxon>
        <taxon>Roseobacteraceae</taxon>
        <taxon>Ruegeria</taxon>
    </lineage>
</organism>
<dbReference type="PANTHER" id="PTHR43537">
    <property type="entry name" value="TRANSCRIPTIONAL REGULATOR, GNTR FAMILY"/>
    <property type="match status" value="1"/>
</dbReference>
<dbReference type="SMART" id="SM00895">
    <property type="entry name" value="FCD"/>
    <property type="match status" value="1"/>
</dbReference>
<dbReference type="CDD" id="cd07377">
    <property type="entry name" value="WHTH_GntR"/>
    <property type="match status" value="1"/>
</dbReference>
<dbReference type="GO" id="GO:0003677">
    <property type="term" value="F:DNA binding"/>
    <property type="evidence" value="ECO:0007669"/>
    <property type="project" value="UniProtKB-KW"/>
</dbReference>
<protein>
    <submittedName>
        <fullName evidence="5">Putative HTH-type transcriptional regulator YdfH</fullName>
    </submittedName>
</protein>
<keyword evidence="3" id="KW-0804">Transcription</keyword>
<dbReference type="PROSITE" id="PS50949">
    <property type="entry name" value="HTH_GNTR"/>
    <property type="match status" value="1"/>
</dbReference>
<evidence type="ECO:0000259" key="4">
    <source>
        <dbReference type="PROSITE" id="PS50949"/>
    </source>
</evidence>
<evidence type="ECO:0000256" key="2">
    <source>
        <dbReference type="ARBA" id="ARBA00023125"/>
    </source>
</evidence>
<gene>
    <name evidence="5" type="primary">ydfH_4</name>
    <name evidence="5" type="ORF">RUA8715_01669</name>
</gene>
<dbReference type="SMART" id="SM00345">
    <property type="entry name" value="HTH_GNTR"/>
    <property type="match status" value="1"/>
</dbReference>
<feature type="domain" description="HTH gntR-type" evidence="4">
    <location>
        <begin position="14"/>
        <end position="81"/>
    </location>
</feature>
<dbReference type="InterPro" id="IPR008920">
    <property type="entry name" value="TF_FadR/GntR_C"/>
</dbReference>
<sequence length="233" mass="25835">MTSPRLTKIDHPPATLRDMVQERMREAIIEGVFQPGERLVERPLCDQLGVSRTVIRETIRYLEAEGLVEILPGRGPIVASITRDEARQIYDIRRMLETAAAENCARNITSDRASSLHGALVRLKQGFVDKTPGSIFRATSDFYSEIFEGAGHHVAWDVVQRLNGRISRLRMMTLTATERDRPGIEHMEAICSAIQSGDPSAARRAVERHLDDAASVAETLFDAEEGLGKAANS</sequence>
<proteinExistence type="predicted"/>